<proteinExistence type="predicted"/>
<evidence type="ECO:0000313" key="4">
    <source>
        <dbReference type="Proteomes" id="UP000237631"/>
    </source>
</evidence>
<feature type="compositionally biased region" description="Acidic residues" evidence="1">
    <location>
        <begin position="457"/>
        <end position="467"/>
    </location>
</feature>
<dbReference type="Proteomes" id="UP000237631">
    <property type="component" value="Unassembled WGS sequence"/>
</dbReference>
<reference evidence="4" key="1">
    <citation type="journal article" date="2017" name="bioRxiv">
        <title>Conservation of a gene cluster reveals novel cercosporin biosynthetic mechanisms and extends production to the genus Colletotrichum.</title>
        <authorList>
            <person name="de Jonge R."/>
            <person name="Ebert M.K."/>
            <person name="Huitt-Roehl C.R."/>
            <person name="Pal P."/>
            <person name="Suttle J.C."/>
            <person name="Spanner R.E."/>
            <person name="Neubauer J.D."/>
            <person name="Jurick W.M.II."/>
            <person name="Stott K.A."/>
            <person name="Secor G.A."/>
            <person name="Thomma B.P.H.J."/>
            <person name="Van de Peer Y."/>
            <person name="Townsend C.A."/>
            <person name="Bolton M.D."/>
        </authorList>
    </citation>
    <scope>NUCLEOTIDE SEQUENCE [LARGE SCALE GENOMIC DNA]</scope>
    <source>
        <strain evidence="4">CBS538.71</strain>
    </source>
</reference>
<accession>A0A2S6BZV2</accession>
<dbReference type="AlphaFoldDB" id="A0A2S6BZV2"/>
<dbReference type="SMART" id="SM00939">
    <property type="entry name" value="PepX_C"/>
    <property type="match status" value="1"/>
</dbReference>
<dbReference type="InterPro" id="IPR013736">
    <property type="entry name" value="Xaa-Pro_dipept_C"/>
</dbReference>
<feature type="domain" description="Xaa-Pro dipeptidyl-peptidase C-terminal" evidence="2">
    <location>
        <begin position="76"/>
        <end position="351"/>
    </location>
</feature>
<protein>
    <recommendedName>
        <fullName evidence="2">Xaa-Pro dipeptidyl-peptidase C-terminal domain-containing protein</fullName>
    </recommendedName>
</protein>
<keyword evidence="4" id="KW-1185">Reference proteome</keyword>
<dbReference type="GO" id="GO:0008239">
    <property type="term" value="F:dipeptidyl-peptidase activity"/>
    <property type="evidence" value="ECO:0007669"/>
    <property type="project" value="InterPro"/>
</dbReference>
<evidence type="ECO:0000259" key="2">
    <source>
        <dbReference type="SMART" id="SM00939"/>
    </source>
</evidence>
<dbReference type="InterPro" id="IPR029058">
    <property type="entry name" value="AB_hydrolase_fold"/>
</dbReference>
<dbReference type="EMBL" id="PNEN01001628">
    <property type="protein sequence ID" value="PPJ52986.1"/>
    <property type="molecule type" value="Genomic_DNA"/>
</dbReference>
<evidence type="ECO:0000313" key="3">
    <source>
        <dbReference type="EMBL" id="PPJ52986.1"/>
    </source>
</evidence>
<dbReference type="InterPro" id="IPR008979">
    <property type="entry name" value="Galactose-bd-like_sf"/>
</dbReference>
<dbReference type="SUPFAM" id="SSF53474">
    <property type="entry name" value="alpha/beta-Hydrolases"/>
    <property type="match status" value="1"/>
</dbReference>
<dbReference type="STRING" id="357750.A0A2S6BZV2"/>
<feature type="region of interest" description="Disordered" evidence="1">
    <location>
        <begin position="439"/>
        <end position="467"/>
    </location>
</feature>
<dbReference type="Gene3D" id="3.40.50.1820">
    <property type="entry name" value="alpha/beta hydrolase"/>
    <property type="match status" value="1"/>
</dbReference>
<dbReference type="Gene3D" id="2.60.120.260">
    <property type="entry name" value="Galactose-binding domain-like"/>
    <property type="match status" value="1"/>
</dbReference>
<gene>
    <name evidence="3" type="ORF">CBER1_11097</name>
</gene>
<dbReference type="SUPFAM" id="SSF49785">
    <property type="entry name" value="Galactose-binding domain-like"/>
    <property type="match status" value="1"/>
</dbReference>
<name>A0A2S6BZV2_9PEZI</name>
<sequence>MVDQYPLWNDYWEDKKPKLRNITVPMYATASYSTGLHTEGSLRGFQLASSTEKWLRWTTTQEWHDIYQKENIDDLQKFVDKYMKGIDNGWEKTPRIRQSMLGYNRPSVVNRPATEYPPTDFRHETLYLDAATGALTEAQVSEEANSVYQADSSTDEGSFFTHKFHEYTELCGISKVKLFMSTDDHNDMGSQQYCPAAIKHSISYLQDVYVVLRKLDKTGTPLWHQNIPMKDLPPGTQPSDIPNGNVWRYVGPSGRLRASHREVIPEELPNLSTAEYNDLMGPAYVYHPHTSEQKLAKGEIVELEMSLWPGGIVFDAGEAMRLEVKGGQPILPEFEGLERVWRGRLEANIRLRTGPDDTLEFVALKLQQQFIEDSAHDYAGMREIVRGSSTWLKGAEDFGWRMAVQQEEVHNFEFLGKKNRISVFEHDFLPRSRSEIYATPKDVTARPPARNLGSGESDLEDTDAGFG</sequence>
<comment type="caution">
    <text evidence="3">The sequence shown here is derived from an EMBL/GenBank/DDBJ whole genome shotgun (WGS) entry which is preliminary data.</text>
</comment>
<dbReference type="Pfam" id="PF08530">
    <property type="entry name" value="PepX_C"/>
    <property type="match status" value="1"/>
</dbReference>
<dbReference type="OrthoDB" id="2578740at2759"/>
<organism evidence="3 4">
    <name type="scientific">Cercospora berteroae</name>
    <dbReference type="NCBI Taxonomy" id="357750"/>
    <lineage>
        <taxon>Eukaryota</taxon>
        <taxon>Fungi</taxon>
        <taxon>Dikarya</taxon>
        <taxon>Ascomycota</taxon>
        <taxon>Pezizomycotina</taxon>
        <taxon>Dothideomycetes</taxon>
        <taxon>Dothideomycetidae</taxon>
        <taxon>Mycosphaerellales</taxon>
        <taxon>Mycosphaerellaceae</taxon>
        <taxon>Cercospora</taxon>
    </lineage>
</organism>
<evidence type="ECO:0000256" key="1">
    <source>
        <dbReference type="SAM" id="MobiDB-lite"/>
    </source>
</evidence>